<reference evidence="4 5" key="1">
    <citation type="submission" date="2017-03" db="EMBL/GenBank/DDBJ databases">
        <title>Draft genime sequence of the acidophilic sulfur-oxidizing bacterium Acidithiobacillus sp. SH, isolated from seawater.</title>
        <authorList>
            <person name="Sharmin S."/>
            <person name="Tokuhisa M."/>
            <person name="Kanao T."/>
            <person name="Kamimura K."/>
        </authorList>
    </citation>
    <scope>NUCLEOTIDE SEQUENCE [LARGE SCALE GENOMIC DNA]</scope>
    <source>
        <strain evidence="4 5">SH</strain>
    </source>
</reference>
<feature type="region of interest" description="Disordered" evidence="3">
    <location>
        <begin position="85"/>
        <end position="133"/>
    </location>
</feature>
<evidence type="ECO:0000256" key="2">
    <source>
        <dbReference type="PROSITE-ProRule" id="PRU00252"/>
    </source>
</evidence>
<dbReference type="InParanoid" id="A0A2I1DJN7"/>
<keyword evidence="5" id="KW-1185">Reference proteome</keyword>
<comment type="caution">
    <text evidence="4">The sequence shown here is derived from an EMBL/GenBank/DDBJ whole genome shotgun (WGS) entry which is preliminary data.</text>
</comment>
<dbReference type="InterPro" id="IPR000424">
    <property type="entry name" value="Primosome_PriB/ssb"/>
</dbReference>
<protein>
    <recommendedName>
        <fullName evidence="6">Single-stranded DNA-binding protein</fullName>
    </recommendedName>
</protein>
<evidence type="ECO:0000256" key="3">
    <source>
        <dbReference type="SAM" id="MobiDB-lite"/>
    </source>
</evidence>
<dbReference type="AlphaFoldDB" id="A0A2I1DJN7"/>
<evidence type="ECO:0000256" key="1">
    <source>
        <dbReference type="ARBA" id="ARBA00023125"/>
    </source>
</evidence>
<proteinExistence type="predicted"/>
<feature type="compositionally biased region" description="Basic and acidic residues" evidence="3">
    <location>
        <begin position="121"/>
        <end position="133"/>
    </location>
</feature>
<dbReference type="SUPFAM" id="SSF50249">
    <property type="entry name" value="Nucleic acid-binding proteins"/>
    <property type="match status" value="1"/>
</dbReference>
<evidence type="ECO:0008006" key="6">
    <source>
        <dbReference type="Google" id="ProtNLM"/>
    </source>
</evidence>
<dbReference type="InterPro" id="IPR012340">
    <property type="entry name" value="NA-bd_OB-fold"/>
</dbReference>
<evidence type="ECO:0000313" key="5">
    <source>
        <dbReference type="Proteomes" id="UP000234329"/>
    </source>
</evidence>
<gene>
    <name evidence="4" type="ORF">B1757_12350</name>
</gene>
<keyword evidence="1 2" id="KW-0238">DNA-binding</keyword>
<organism evidence="4 5">
    <name type="scientific">Acidithiobacillus marinus</name>
    <dbReference type="NCBI Taxonomy" id="187490"/>
    <lineage>
        <taxon>Bacteria</taxon>
        <taxon>Pseudomonadati</taxon>
        <taxon>Pseudomonadota</taxon>
        <taxon>Acidithiobacillia</taxon>
        <taxon>Acidithiobacillales</taxon>
        <taxon>Acidithiobacillaceae</taxon>
        <taxon>Acidithiobacillus</taxon>
    </lineage>
</organism>
<evidence type="ECO:0000313" key="4">
    <source>
        <dbReference type="EMBL" id="PKY10065.1"/>
    </source>
</evidence>
<dbReference type="Gene3D" id="2.40.50.140">
    <property type="entry name" value="Nucleic acid-binding proteins"/>
    <property type="match status" value="1"/>
</dbReference>
<dbReference type="GO" id="GO:0003697">
    <property type="term" value="F:single-stranded DNA binding"/>
    <property type="evidence" value="ECO:0007669"/>
    <property type="project" value="InterPro"/>
</dbReference>
<sequence length="133" mass="14106">MTIIAACVITLKKAPTYRLAKDGTMPVWSAFGVSGNDAIQITAFRELAEQINFGMLGEGDAISVTGTLSLSTWEDKGGVERSGLKLIASKAEPVTPPAPKRRASSPRRSNASAPPTPPTAAHDDFDDYGRFQA</sequence>
<dbReference type="EMBL" id="MXAV01000044">
    <property type="protein sequence ID" value="PKY10065.1"/>
    <property type="molecule type" value="Genomic_DNA"/>
</dbReference>
<name>A0A2I1DJN7_9PROT</name>
<dbReference type="RefSeq" id="WP_101538592.1">
    <property type="nucleotide sequence ID" value="NZ_MXAV01000044.1"/>
</dbReference>
<accession>A0A2I1DJN7</accession>
<dbReference type="Proteomes" id="UP000234329">
    <property type="component" value="Unassembled WGS sequence"/>
</dbReference>
<dbReference type="PROSITE" id="PS50935">
    <property type="entry name" value="SSB"/>
    <property type="match status" value="1"/>
</dbReference>